<gene>
    <name evidence="1" type="ORF">GUITHDRAFT_119242</name>
</gene>
<protein>
    <submittedName>
        <fullName evidence="1 2">Uncharacterized protein</fullName>
    </submittedName>
</protein>
<dbReference type="PaxDb" id="55529-EKX34592"/>
<reference evidence="1 3" key="1">
    <citation type="journal article" date="2012" name="Nature">
        <title>Algal genomes reveal evolutionary mosaicism and the fate of nucleomorphs.</title>
        <authorList>
            <consortium name="DOE Joint Genome Institute"/>
            <person name="Curtis B.A."/>
            <person name="Tanifuji G."/>
            <person name="Burki F."/>
            <person name="Gruber A."/>
            <person name="Irimia M."/>
            <person name="Maruyama S."/>
            <person name="Arias M.C."/>
            <person name="Ball S.G."/>
            <person name="Gile G.H."/>
            <person name="Hirakawa Y."/>
            <person name="Hopkins J.F."/>
            <person name="Kuo A."/>
            <person name="Rensing S.A."/>
            <person name="Schmutz J."/>
            <person name="Symeonidi A."/>
            <person name="Elias M."/>
            <person name="Eveleigh R.J."/>
            <person name="Herman E.K."/>
            <person name="Klute M.J."/>
            <person name="Nakayama T."/>
            <person name="Obornik M."/>
            <person name="Reyes-Prieto A."/>
            <person name="Armbrust E.V."/>
            <person name="Aves S.J."/>
            <person name="Beiko R.G."/>
            <person name="Coutinho P."/>
            <person name="Dacks J.B."/>
            <person name="Durnford D.G."/>
            <person name="Fast N.M."/>
            <person name="Green B.R."/>
            <person name="Grisdale C.J."/>
            <person name="Hempel F."/>
            <person name="Henrissat B."/>
            <person name="Hoppner M.P."/>
            <person name="Ishida K."/>
            <person name="Kim E."/>
            <person name="Koreny L."/>
            <person name="Kroth P.G."/>
            <person name="Liu Y."/>
            <person name="Malik S.B."/>
            <person name="Maier U.G."/>
            <person name="McRose D."/>
            <person name="Mock T."/>
            <person name="Neilson J.A."/>
            <person name="Onodera N.T."/>
            <person name="Poole A.M."/>
            <person name="Pritham E.J."/>
            <person name="Richards T.A."/>
            <person name="Rocap G."/>
            <person name="Roy S.W."/>
            <person name="Sarai C."/>
            <person name="Schaack S."/>
            <person name="Shirato S."/>
            <person name="Slamovits C.H."/>
            <person name="Spencer D.F."/>
            <person name="Suzuki S."/>
            <person name="Worden A.Z."/>
            <person name="Zauner S."/>
            <person name="Barry K."/>
            <person name="Bell C."/>
            <person name="Bharti A.K."/>
            <person name="Crow J.A."/>
            <person name="Grimwood J."/>
            <person name="Kramer R."/>
            <person name="Lindquist E."/>
            <person name="Lucas S."/>
            <person name="Salamov A."/>
            <person name="McFadden G.I."/>
            <person name="Lane C.E."/>
            <person name="Keeling P.J."/>
            <person name="Gray M.W."/>
            <person name="Grigoriev I.V."/>
            <person name="Archibald J.M."/>
        </authorList>
    </citation>
    <scope>NUCLEOTIDE SEQUENCE</scope>
    <source>
        <strain evidence="1 3">CCMP2712</strain>
    </source>
</reference>
<sequence length="99" mass="11120">MLCELSFEQLCFSDLRSEIPGDEDGDCFGLHSVTSLTPARHGKTCADRTKDYDQEIHDEKLSLPEYKTRQLRALAHCIELLSNAKRPVVLAATGEELKL</sequence>
<evidence type="ECO:0000313" key="2">
    <source>
        <dbReference type="EnsemblProtists" id="EKX34592"/>
    </source>
</evidence>
<dbReference type="EnsemblProtists" id="EKX34592">
    <property type="protein sequence ID" value="EKX34592"/>
    <property type="gene ID" value="GUITHDRAFT_119242"/>
</dbReference>
<dbReference type="HOGENOM" id="CLU_154914_1_0_1"/>
<organism evidence="1">
    <name type="scientific">Guillardia theta (strain CCMP2712)</name>
    <name type="common">Cryptophyte</name>
    <dbReference type="NCBI Taxonomy" id="905079"/>
    <lineage>
        <taxon>Eukaryota</taxon>
        <taxon>Cryptophyceae</taxon>
        <taxon>Pyrenomonadales</taxon>
        <taxon>Geminigeraceae</taxon>
        <taxon>Guillardia</taxon>
    </lineage>
</organism>
<dbReference type="Proteomes" id="UP000011087">
    <property type="component" value="Unassembled WGS sequence"/>
</dbReference>
<keyword evidence="3" id="KW-1185">Reference proteome</keyword>
<dbReference type="GeneID" id="17291332"/>
<reference evidence="3" key="2">
    <citation type="submission" date="2012-11" db="EMBL/GenBank/DDBJ databases">
        <authorList>
            <person name="Kuo A."/>
            <person name="Curtis B.A."/>
            <person name="Tanifuji G."/>
            <person name="Burki F."/>
            <person name="Gruber A."/>
            <person name="Irimia M."/>
            <person name="Maruyama S."/>
            <person name="Arias M.C."/>
            <person name="Ball S.G."/>
            <person name="Gile G.H."/>
            <person name="Hirakawa Y."/>
            <person name="Hopkins J.F."/>
            <person name="Rensing S.A."/>
            <person name="Schmutz J."/>
            <person name="Symeonidi A."/>
            <person name="Elias M."/>
            <person name="Eveleigh R.J."/>
            <person name="Herman E.K."/>
            <person name="Klute M.J."/>
            <person name="Nakayama T."/>
            <person name="Obornik M."/>
            <person name="Reyes-Prieto A."/>
            <person name="Armbrust E.V."/>
            <person name="Aves S.J."/>
            <person name="Beiko R.G."/>
            <person name="Coutinho P."/>
            <person name="Dacks J.B."/>
            <person name="Durnford D.G."/>
            <person name="Fast N.M."/>
            <person name="Green B.R."/>
            <person name="Grisdale C."/>
            <person name="Hempe F."/>
            <person name="Henrissat B."/>
            <person name="Hoppner M.P."/>
            <person name="Ishida K.-I."/>
            <person name="Kim E."/>
            <person name="Koreny L."/>
            <person name="Kroth P.G."/>
            <person name="Liu Y."/>
            <person name="Malik S.-B."/>
            <person name="Maier U.G."/>
            <person name="McRose D."/>
            <person name="Mock T."/>
            <person name="Neilson J.A."/>
            <person name="Onodera N.T."/>
            <person name="Poole A.M."/>
            <person name="Pritham E.J."/>
            <person name="Richards T.A."/>
            <person name="Rocap G."/>
            <person name="Roy S.W."/>
            <person name="Sarai C."/>
            <person name="Schaack S."/>
            <person name="Shirato S."/>
            <person name="Slamovits C.H."/>
            <person name="Spencer D.F."/>
            <person name="Suzuki S."/>
            <person name="Worden A.Z."/>
            <person name="Zauner S."/>
            <person name="Barry K."/>
            <person name="Bell C."/>
            <person name="Bharti A.K."/>
            <person name="Crow J.A."/>
            <person name="Grimwood J."/>
            <person name="Kramer R."/>
            <person name="Lindquist E."/>
            <person name="Lucas S."/>
            <person name="Salamov A."/>
            <person name="McFadden G.I."/>
            <person name="Lane C.E."/>
            <person name="Keeling P.J."/>
            <person name="Gray M.W."/>
            <person name="Grigoriev I.V."/>
            <person name="Archibald J.M."/>
        </authorList>
    </citation>
    <scope>NUCLEOTIDE SEQUENCE</scope>
    <source>
        <strain evidence="3">CCMP2712</strain>
    </source>
</reference>
<reference evidence="2" key="3">
    <citation type="submission" date="2015-06" db="UniProtKB">
        <authorList>
            <consortium name="EnsemblProtists"/>
        </authorList>
    </citation>
    <scope>IDENTIFICATION</scope>
</reference>
<dbReference type="KEGG" id="gtt:GUITHDRAFT_119242"/>
<dbReference type="AlphaFoldDB" id="L1IES4"/>
<dbReference type="RefSeq" id="XP_005821572.1">
    <property type="nucleotide sequence ID" value="XM_005821515.1"/>
</dbReference>
<accession>L1IES4</accession>
<evidence type="ECO:0000313" key="1">
    <source>
        <dbReference type="EMBL" id="EKX34592.1"/>
    </source>
</evidence>
<proteinExistence type="predicted"/>
<evidence type="ECO:0000313" key="3">
    <source>
        <dbReference type="Proteomes" id="UP000011087"/>
    </source>
</evidence>
<dbReference type="EMBL" id="JH993106">
    <property type="protein sequence ID" value="EKX34592.1"/>
    <property type="molecule type" value="Genomic_DNA"/>
</dbReference>
<name>L1IES4_GUITC</name>